<dbReference type="NCBIfam" id="TIGR03427">
    <property type="entry name" value="ABC_peri_uca"/>
    <property type="match status" value="1"/>
</dbReference>
<protein>
    <submittedName>
        <fullName evidence="6">Lipid kinase</fullName>
    </submittedName>
</protein>
<comment type="caution">
    <text evidence="6">The sequence shown here is derived from an EMBL/GenBank/DDBJ whole genome shotgun (WGS) entry which is preliminary data.</text>
</comment>
<evidence type="ECO:0000259" key="5">
    <source>
        <dbReference type="Pfam" id="PF09084"/>
    </source>
</evidence>
<dbReference type="InterPro" id="IPR017793">
    <property type="entry name" value="ABC_transptr_urea-assoc_sub-bd"/>
</dbReference>
<name>A0A016XJU5_9BURK</name>
<sequence>MNLRRLLGVSVLGFAALLGLSTQAAPKKTFDVCWTIYAGWMPWDYAQASGIVSKWAKKYGIEIKVTQLNDYVESINQYTAGKFDGCTMTNMDALTIPAAGGVDSTALIVGDYSSGNDGIVLKGAGKTVKDLKGLDVNLVELSVSHYLLARGLQSAGLSEKDVKVVNTSDADIVAAFATSKVKAAVAWNPQLSEIKAAPATSLVFDSSKIPGEILDLMVVNTQTLKDNPAFGKALTGAWYEVMALMKAKNAAALTHMAKASGTDLPGYEAQLKTTAMYYTAADATRFTTSAELPAIMKRVSLFSFEKGLLGEGAKSADAIGVAFPGGKVNGNAKNVKLRFDATYMQLAAEGKL</sequence>
<dbReference type="EMBL" id="JEMG01000001">
    <property type="protein sequence ID" value="EYC52086.1"/>
    <property type="molecule type" value="Genomic_DNA"/>
</dbReference>
<evidence type="ECO:0000313" key="6">
    <source>
        <dbReference type="EMBL" id="EYC52086.1"/>
    </source>
</evidence>
<keyword evidence="6" id="KW-0418">Kinase</keyword>
<organism evidence="6 7">
    <name type="scientific">Hylemonella gracilis str. Niagara R</name>
    <dbReference type="NCBI Taxonomy" id="1458275"/>
    <lineage>
        <taxon>Bacteria</taxon>
        <taxon>Pseudomonadati</taxon>
        <taxon>Pseudomonadota</taxon>
        <taxon>Betaproteobacteria</taxon>
        <taxon>Burkholderiales</taxon>
        <taxon>Comamonadaceae</taxon>
        <taxon>Hylemonella</taxon>
    </lineage>
</organism>
<evidence type="ECO:0000313" key="7">
    <source>
        <dbReference type="Proteomes" id="UP000023268"/>
    </source>
</evidence>
<gene>
    <name evidence="6" type="ORF">AZ34_14110</name>
</gene>
<comment type="similarity">
    <text evidence="2">Belongs to the bacterial solute-binding protein SsuA/TauA family.</text>
</comment>
<dbReference type="AlphaFoldDB" id="A0A016XJU5"/>
<evidence type="ECO:0000256" key="1">
    <source>
        <dbReference type="ARBA" id="ARBA00004418"/>
    </source>
</evidence>
<feature type="domain" description="SsuA/THI5-like" evidence="5">
    <location>
        <begin position="57"/>
        <end position="238"/>
    </location>
</feature>
<accession>A0A016XJU5</accession>
<dbReference type="OrthoDB" id="9815602at2"/>
<dbReference type="PANTHER" id="PTHR30024">
    <property type="entry name" value="ALIPHATIC SULFONATES-BINDING PROTEIN-RELATED"/>
    <property type="match status" value="1"/>
</dbReference>
<dbReference type="Proteomes" id="UP000023268">
    <property type="component" value="Unassembled WGS sequence"/>
</dbReference>
<dbReference type="GO" id="GO:0016301">
    <property type="term" value="F:kinase activity"/>
    <property type="evidence" value="ECO:0007669"/>
    <property type="project" value="UniProtKB-KW"/>
</dbReference>
<dbReference type="InterPro" id="IPR015168">
    <property type="entry name" value="SsuA/THI5"/>
</dbReference>
<dbReference type="GO" id="GO:0042597">
    <property type="term" value="C:periplasmic space"/>
    <property type="evidence" value="ECO:0007669"/>
    <property type="project" value="UniProtKB-SubCell"/>
</dbReference>
<dbReference type="STRING" id="1458275.AZ34_14110"/>
<dbReference type="RefSeq" id="WP_035609070.1">
    <property type="nucleotide sequence ID" value="NZ_JEMG01000001.1"/>
</dbReference>
<dbReference type="Pfam" id="PF09084">
    <property type="entry name" value="NMT1"/>
    <property type="match status" value="1"/>
</dbReference>
<feature type="chain" id="PRO_5001495521" evidence="4">
    <location>
        <begin position="25"/>
        <end position="352"/>
    </location>
</feature>
<keyword evidence="3 4" id="KW-0732">Signal</keyword>
<evidence type="ECO:0000256" key="3">
    <source>
        <dbReference type="ARBA" id="ARBA00022729"/>
    </source>
</evidence>
<evidence type="ECO:0000256" key="2">
    <source>
        <dbReference type="ARBA" id="ARBA00010742"/>
    </source>
</evidence>
<reference evidence="6 7" key="1">
    <citation type="submission" date="2014-02" db="EMBL/GenBank/DDBJ databases">
        <title>Draft Genome of Hylemonella gracilis isolated from the Niagara River.</title>
        <authorList>
            <person name="Pawlowski D.R."/>
            <person name="Koudelka G.B."/>
        </authorList>
    </citation>
    <scope>NUCLEOTIDE SEQUENCE [LARGE SCALE GENOMIC DNA]</scope>
    <source>
        <strain evidence="6 7">Niagara R</strain>
    </source>
</reference>
<dbReference type="eggNOG" id="COG0715">
    <property type="taxonomic scope" value="Bacteria"/>
</dbReference>
<comment type="subcellular location">
    <subcellularLocation>
        <location evidence="1">Periplasm</location>
    </subcellularLocation>
</comment>
<dbReference type="Gene3D" id="3.40.190.10">
    <property type="entry name" value="Periplasmic binding protein-like II"/>
    <property type="match status" value="2"/>
</dbReference>
<dbReference type="SUPFAM" id="SSF53850">
    <property type="entry name" value="Periplasmic binding protein-like II"/>
    <property type="match status" value="1"/>
</dbReference>
<dbReference type="PANTHER" id="PTHR30024:SF47">
    <property type="entry name" value="TAURINE-BINDING PERIPLASMIC PROTEIN"/>
    <property type="match status" value="1"/>
</dbReference>
<feature type="signal peptide" evidence="4">
    <location>
        <begin position="1"/>
        <end position="24"/>
    </location>
</feature>
<proteinExistence type="inferred from homology"/>
<keyword evidence="6" id="KW-0808">Transferase</keyword>
<evidence type="ECO:0000256" key="4">
    <source>
        <dbReference type="SAM" id="SignalP"/>
    </source>
</evidence>